<feature type="domain" description="HAMP" evidence="6">
    <location>
        <begin position="361"/>
        <end position="413"/>
    </location>
</feature>
<dbReference type="Gene3D" id="1.10.287.950">
    <property type="entry name" value="Methyl-accepting chemotaxis protein"/>
    <property type="match status" value="1"/>
</dbReference>
<dbReference type="PROSITE" id="PS50111">
    <property type="entry name" value="CHEMOTAXIS_TRANSDUC_2"/>
    <property type="match status" value="1"/>
</dbReference>
<dbReference type="SMART" id="SM00283">
    <property type="entry name" value="MA"/>
    <property type="match status" value="1"/>
</dbReference>
<keyword evidence="4" id="KW-0812">Transmembrane</keyword>
<reference evidence="7" key="1">
    <citation type="submission" date="2020-12" db="EMBL/GenBank/DDBJ databases">
        <title>M. sibirica DSM 26468T genome.</title>
        <authorList>
            <person name="Thieme N."/>
            <person name="Rettenmaier R."/>
            <person name="Zverlov V."/>
            <person name="Liebl W."/>
        </authorList>
    </citation>
    <scope>NUCLEOTIDE SEQUENCE</scope>
    <source>
        <strain evidence="7">DSM 26468</strain>
    </source>
</reference>
<dbReference type="InterPro" id="IPR004089">
    <property type="entry name" value="MCPsignal_dom"/>
</dbReference>
<evidence type="ECO:0000313" key="7">
    <source>
        <dbReference type="EMBL" id="MBH1940097.1"/>
    </source>
</evidence>
<evidence type="ECO:0000313" key="8">
    <source>
        <dbReference type="Proteomes" id="UP000623269"/>
    </source>
</evidence>
<dbReference type="PANTHER" id="PTHR32089">
    <property type="entry name" value="METHYL-ACCEPTING CHEMOTAXIS PROTEIN MCPB"/>
    <property type="match status" value="1"/>
</dbReference>
<comment type="caution">
    <text evidence="7">The sequence shown here is derived from an EMBL/GenBank/DDBJ whole genome shotgun (WGS) entry which is preliminary data.</text>
</comment>
<feature type="transmembrane region" description="Helical" evidence="4">
    <location>
        <begin position="342"/>
        <end position="363"/>
    </location>
</feature>
<keyword evidence="4" id="KW-0472">Membrane</keyword>
<dbReference type="Pfam" id="PF00015">
    <property type="entry name" value="MCPsignal"/>
    <property type="match status" value="1"/>
</dbReference>
<dbReference type="CDD" id="cd06225">
    <property type="entry name" value="HAMP"/>
    <property type="match status" value="1"/>
</dbReference>
<evidence type="ECO:0000259" key="6">
    <source>
        <dbReference type="PROSITE" id="PS50885"/>
    </source>
</evidence>
<evidence type="ECO:0000256" key="1">
    <source>
        <dbReference type="ARBA" id="ARBA00023224"/>
    </source>
</evidence>
<keyword evidence="8" id="KW-1185">Reference proteome</keyword>
<dbReference type="EMBL" id="JAEAGR010000003">
    <property type="protein sequence ID" value="MBH1940097.1"/>
    <property type="molecule type" value="Genomic_DNA"/>
</dbReference>
<dbReference type="Pfam" id="PF00672">
    <property type="entry name" value="HAMP"/>
    <property type="match status" value="1"/>
</dbReference>
<comment type="similarity">
    <text evidence="2">Belongs to the methyl-accepting chemotaxis (MCP) protein family.</text>
</comment>
<name>A0A8J7H1B0_9FIRM</name>
<dbReference type="InterPro" id="IPR003660">
    <property type="entry name" value="HAMP_dom"/>
</dbReference>
<sequence>MAKRQKSNRKITYLIQTIVRKLSQTKHQANQGTRKKKKNRFKSKLMTRFSGIRAKLLFAFAIPIILMLVYGIVSYNKSSDAIISGYEKSATDTLESVKDYLSIGVDAVASKAYEAVYNETLKNYYNKADEMSNEEEKSNFNAVKGILASTKSSHPFIYAVHAIGKLGSSTSTVGAFPDGIYEGFLESPLGQQIQTSTQRLMWIGNHSYIDEKLENKQTSYSLSIIRKMAENNGFIVVDIQTNEILKSLSKINFAEGSIIGFITADGKETLAEAKDTNVFVDLPYYKALADSKEPSGFSYEEYNGEKYIFLYTKLGDTGAALCALVPEHAILAQANEIRSLNVIFVTIACIIAGIIGTIIAAGIGREITKLSGSIAKAANGDLTTKFETKRKDEFRILSDSLTDMIGGMRKLIEEVSAVGTRVSSSADNLSHTTSDILGSTKNISFAIEEIGKGVVQQATDTEQCSNLMSGLSEKVNHVYDNTNEIEQIAIDTKSIVGEGIVTIDELSKKSSATTDITHVVIDEIEELEFKSRSIEQVISVINDIASQTNLLSLNASIEAARAGEAGRGFAVVAEEIRKLADQSVAASNQIKVIIQDIQTKTQGTVASAKRAESIVESQMEALDKTISTFEDINQHVAKLVHNLDNISQGVKGIEAAKDETMDAISNISAISEETASSSEEVSATAIEQITSVEYLSNSAIKLAEDAKILEEAIRQFKLS</sequence>
<feature type="transmembrane region" description="Helical" evidence="4">
    <location>
        <begin position="52"/>
        <end position="73"/>
    </location>
</feature>
<dbReference type="SUPFAM" id="SSF58104">
    <property type="entry name" value="Methyl-accepting chemotaxis protein (MCP) signaling domain"/>
    <property type="match status" value="1"/>
</dbReference>
<accession>A0A8J7H1B0</accession>
<dbReference type="PANTHER" id="PTHR32089:SF112">
    <property type="entry name" value="LYSOZYME-LIKE PROTEIN-RELATED"/>
    <property type="match status" value="1"/>
</dbReference>
<feature type="domain" description="Methyl-accepting transducer" evidence="5">
    <location>
        <begin position="432"/>
        <end position="668"/>
    </location>
</feature>
<proteinExistence type="inferred from homology"/>
<dbReference type="GO" id="GO:0016020">
    <property type="term" value="C:membrane"/>
    <property type="evidence" value="ECO:0007669"/>
    <property type="project" value="InterPro"/>
</dbReference>
<keyword evidence="4" id="KW-1133">Transmembrane helix</keyword>
<dbReference type="CDD" id="cd18774">
    <property type="entry name" value="PDC2_HK_sensor"/>
    <property type="match status" value="1"/>
</dbReference>
<keyword evidence="1 3" id="KW-0807">Transducer</keyword>
<protein>
    <submittedName>
        <fullName evidence="7">Methyl-accepting chemotaxis protein</fullName>
    </submittedName>
</protein>
<dbReference type="GO" id="GO:0007165">
    <property type="term" value="P:signal transduction"/>
    <property type="evidence" value="ECO:0007669"/>
    <property type="project" value="UniProtKB-KW"/>
</dbReference>
<evidence type="ECO:0000256" key="3">
    <source>
        <dbReference type="PROSITE-ProRule" id="PRU00284"/>
    </source>
</evidence>
<evidence type="ECO:0000259" key="5">
    <source>
        <dbReference type="PROSITE" id="PS50111"/>
    </source>
</evidence>
<dbReference type="SMART" id="SM00304">
    <property type="entry name" value="HAMP"/>
    <property type="match status" value="1"/>
</dbReference>
<evidence type="ECO:0000256" key="2">
    <source>
        <dbReference type="ARBA" id="ARBA00029447"/>
    </source>
</evidence>
<dbReference type="Proteomes" id="UP000623269">
    <property type="component" value="Unassembled WGS sequence"/>
</dbReference>
<dbReference type="Gene3D" id="6.10.340.10">
    <property type="match status" value="1"/>
</dbReference>
<dbReference type="AlphaFoldDB" id="A0A8J7H1B0"/>
<evidence type="ECO:0000256" key="4">
    <source>
        <dbReference type="SAM" id="Phobius"/>
    </source>
</evidence>
<organism evidence="7 8">
    <name type="scientific">Mobilitalea sibirica</name>
    <dbReference type="NCBI Taxonomy" id="1462919"/>
    <lineage>
        <taxon>Bacteria</taxon>
        <taxon>Bacillati</taxon>
        <taxon>Bacillota</taxon>
        <taxon>Clostridia</taxon>
        <taxon>Lachnospirales</taxon>
        <taxon>Lachnospiraceae</taxon>
        <taxon>Mobilitalea</taxon>
    </lineage>
</organism>
<dbReference type="PROSITE" id="PS50885">
    <property type="entry name" value="HAMP"/>
    <property type="match status" value="1"/>
</dbReference>
<dbReference type="RefSeq" id="WP_197660318.1">
    <property type="nucleotide sequence ID" value="NZ_JAEAGR010000003.1"/>
</dbReference>
<gene>
    <name evidence="7" type="ORF">I5677_04210</name>
</gene>